<reference evidence="2 3" key="1">
    <citation type="submission" date="2020-04" db="EMBL/GenBank/DDBJ databases">
        <authorList>
            <person name="Basu S."/>
            <person name="Maruthanayagam V."/>
            <person name="Chakraborty S."/>
            <person name="Pramanik A."/>
            <person name="Mukherjee J."/>
            <person name="Brink B."/>
        </authorList>
    </citation>
    <scope>NUCLEOTIDE SEQUENCE [LARGE SCALE GENOMIC DNA]</scope>
    <source>
        <strain evidence="2 3">AP17</strain>
    </source>
</reference>
<accession>A0A6H1TYT9</accession>
<dbReference type="SUPFAM" id="SSF52980">
    <property type="entry name" value="Restriction endonuclease-like"/>
    <property type="match status" value="1"/>
</dbReference>
<dbReference type="AlphaFoldDB" id="A0A6H1TYT9"/>
<dbReference type="GO" id="GO:0004519">
    <property type="term" value="F:endonuclease activity"/>
    <property type="evidence" value="ECO:0007669"/>
    <property type="project" value="UniProtKB-KW"/>
</dbReference>
<keyword evidence="2" id="KW-0255">Endonuclease</keyword>
<keyword evidence="2" id="KW-0540">Nuclease</keyword>
<dbReference type="Proteomes" id="UP000500857">
    <property type="component" value="Chromosome"/>
</dbReference>
<dbReference type="CDD" id="cd06260">
    <property type="entry name" value="DUF820-like"/>
    <property type="match status" value="1"/>
</dbReference>
<feature type="domain" description="Putative restriction endonuclease" evidence="1">
    <location>
        <begin position="46"/>
        <end position="174"/>
    </location>
</feature>
<gene>
    <name evidence="2" type="ORF">HCG48_07995</name>
</gene>
<evidence type="ECO:0000259" key="1">
    <source>
        <dbReference type="Pfam" id="PF05685"/>
    </source>
</evidence>
<dbReference type="KEGG" id="oxy:HCG48_07995"/>
<keyword evidence="2" id="KW-0378">Hydrolase</keyword>
<sequence>MTSQTDRNPVISEKTATDYSAEWEFIKADLEQIEIEDDCPVDNLVSEKQQRLLVASLYSDLRDRQPFLAAANVGLFYGKSIPPLVPDVLLSFGIAIPEDWSEKENRSYFTWNFGKLPEVAIEIVSNAVGNELGNKLNLYESAGVGYYVVFDPLQFLTQEKLQVFARGATHYHKLQEPWLAEIDLGLRLWEGEFEGKLETWLRWCRRDGTILRTGDERAEIERDRADRLGQKLRELGIDPDTL</sequence>
<dbReference type="InterPro" id="IPR011335">
    <property type="entry name" value="Restrct_endonuc-II-like"/>
</dbReference>
<organism evidence="2 3">
    <name type="scientific">Oxynema aestuarii AP17</name>
    <dbReference type="NCBI Taxonomy" id="2064643"/>
    <lineage>
        <taxon>Bacteria</taxon>
        <taxon>Bacillati</taxon>
        <taxon>Cyanobacteriota</taxon>
        <taxon>Cyanophyceae</taxon>
        <taxon>Oscillatoriophycideae</taxon>
        <taxon>Oscillatoriales</taxon>
        <taxon>Oscillatoriaceae</taxon>
        <taxon>Oxynema</taxon>
        <taxon>Oxynema aestuarii</taxon>
    </lineage>
</organism>
<dbReference type="InterPro" id="IPR012296">
    <property type="entry name" value="Nuclease_put_TT1808"/>
</dbReference>
<dbReference type="Pfam" id="PF05685">
    <property type="entry name" value="Uma2"/>
    <property type="match status" value="1"/>
</dbReference>
<dbReference type="PANTHER" id="PTHR33352:SF3">
    <property type="entry name" value="SLR1612 PROTEIN"/>
    <property type="match status" value="1"/>
</dbReference>
<dbReference type="PANTHER" id="PTHR33352">
    <property type="entry name" value="SLR1095 PROTEIN"/>
    <property type="match status" value="1"/>
</dbReference>
<name>A0A6H1TYT9_9CYAN</name>
<proteinExistence type="predicted"/>
<dbReference type="EMBL" id="CP051167">
    <property type="protein sequence ID" value="QIZ70529.1"/>
    <property type="molecule type" value="Genomic_DNA"/>
</dbReference>
<dbReference type="InterPro" id="IPR008538">
    <property type="entry name" value="Uma2"/>
</dbReference>
<evidence type="ECO:0000313" key="3">
    <source>
        <dbReference type="Proteomes" id="UP000500857"/>
    </source>
</evidence>
<protein>
    <submittedName>
        <fullName evidence="2">Uma2 family endonuclease</fullName>
    </submittedName>
</protein>
<dbReference type="RefSeq" id="WP_168568684.1">
    <property type="nucleotide sequence ID" value="NZ_CP051167.1"/>
</dbReference>
<evidence type="ECO:0000313" key="2">
    <source>
        <dbReference type="EMBL" id="QIZ70529.1"/>
    </source>
</evidence>
<keyword evidence="3" id="KW-1185">Reference proteome</keyword>
<dbReference type="Gene3D" id="3.90.1570.10">
    <property type="entry name" value="tt1808, chain A"/>
    <property type="match status" value="1"/>
</dbReference>